<evidence type="ECO:0000256" key="14">
    <source>
        <dbReference type="ARBA" id="ARBA00047960"/>
    </source>
</evidence>
<keyword evidence="12 15" id="KW-0186">Copper</keyword>
<feature type="domain" description="GST C-terminal" evidence="18">
    <location>
        <begin position="75"/>
        <end position="240"/>
    </location>
</feature>
<evidence type="ECO:0000256" key="1">
    <source>
        <dbReference type="ARBA" id="ARBA00002820"/>
    </source>
</evidence>
<dbReference type="InterPro" id="IPR036282">
    <property type="entry name" value="Glutathione-S-Trfase_C_sf"/>
</dbReference>
<evidence type="ECO:0000256" key="16">
    <source>
        <dbReference type="RuleBase" id="RU363020"/>
    </source>
</evidence>
<dbReference type="PROSITE" id="PS50405">
    <property type="entry name" value="GST_CTER"/>
    <property type="match status" value="1"/>
</dbReference>
<keyword evidence="20" id="KW-1185">Reference proteome</keyword>
<evidence type="ECO:0000256" key="9">
    <source>
        <dbReference type="ARBA" id="ARBA00022679"/>
    </source>
</evidence>
<keyword evidence="11 16" id="KW-0249">Electron transport</keyword>
<dbReference type="SFLD" id="SFLDS00019">
    <property type="entry name" value="Glutathione_Transferase_(cytos"/>
    <property type="match status" value="1"/>
</dbReference>
<keyword evidence="8" id="KW-0216">Detoxification</keyword>
<dbReference type="GO" id="GO:0005507">
    <property type="term" value="F:copper ion binding"/>
    <property type="evidence" value="ECO:0007669"/>
    <property type="project" value="UniProtKB-UniRule"/>
</dbReference>
<dbReference type="InterPro" id="IPR001235">
    <property type="entry name" value="Copper_blue_Plastocyanin"/>
</dbReference>
<sequence length="356" mass="38316">MATPVKLYGPILSTAVSRVLACLHEKDIEYELIPPFGQVPAFQDGDISLFESRAICRYLCEKYREKGNRELYGNNPMVKASIDQWLEAEAQSFNPPSTVLVFQLAFAPGMKMKQDQASIKLNQEKLARVLDVYDRRLGETRFLAGDEFSLADLSHLPNTHYLVTATNEAQLFGSRDNVSSSESDLLLPLLTITNYNSMAAVSFSSFTGLKASGAKVSSVSSPKVSLPRLSVKASLKDVGVAAVATAASALLAGNAMATQILLGGDDGSLAFVPNSFSVSSGEEIVFKNNAGFPHNVVFDEDEIPSGVDASKISMSEEDLLNAPGETYKVTLTEKGTYSFYCSPHQGAGMVGKVTVN</sequence>
<proteinExistence type="inferred from homology"/>
<dbReference type="NCBIfam" id="TIGR02656">
    <property type="entry name" value="cyanin_plasto"/>
    <property type="match status" value="1"/>
</dbReference>
<dbReference type="Gene3D" id="1.20.1050.10">
    <property type="match status" value="1"/>
</dbReference>
<evidence type="ECO:0000256" key="6">
    <source>
        <dbReference type="ARBA" id="ARBA00022448"/>
    </source>
</evidence>
<dbReference type="SUPFAM" id="SSF52833">
    <property type="entry name" value="Thioredoxin-like"/>
    <property type="match status" value="1"/>
</dbReference>
<dbReference type="InterPro" id="IPR008972">
    <property type="entry name" value="Cupredoxin"/>
</dbReference>
<evidence type="ECO:0000256" key="12">
    <source>
        <dbReference type="ARBA" id="ARBA00023008"/>
    </source>
</evidence>
<dbReference type="AlphaFoldDB" id="A0A834WN38"/>
<evidence type="ECO:0000256" key="15">
    <source>
        <dbReference type="PIRSR" id="PIRSR602387-1"/>
    </source>
</evidence>
<feature type="binding site" evidence="15">
    <location>
        <position position="344"/>
    </location>
    <ligand>
        <name>Cu cation</name>
        <dbReference type="ChEBI" id="CHEBI:23378"/>
    </ligand>
</feature>
<dbReference type="PANTHER" id="PTHR43900:SF96">
    <property type="entry name" value="GLUTATHIONE TRANSFERASE"/>
    <property type="match status" value="1"/>
</dbReference>
<dbReference type="Pfam" id="PF00127">
    <property type="entry name" value="Copper-bind"/>
    <property type="match status" value="1"/>
</dbReference>
<keyword evidence="10 15" id="KW-0479">Metal-binding</keyword>
<keyword evidence="6 16" id="KW-0813">Transport</keyword>
<dbReference type="Gene3D" id="3.40.30.10">
    <property type="entry name" value="Glutaredoxin"/>
    <property type="match status" value="1"/>
</dbReference>
<dbReference type="Proteomes" id="UP000634136">
    <property type="component" value="Unassembled WGS sequence"/>
</dbReference>
<dbReference type="InterPro" id="IPR036249">
    <property type="entry name" value="Thioredoxin-like_sf"/>
</dbReference>
<comment type="catalytic activity">
    <reaction evidence="14">
        <text>RX + glutathione = an S-substituted glutathione + a halide anion + H(+)</text>
        <dbReference type="Rhea" id="RHEA:16437"/>
        <dbReference type="ChEBI" id="CHEBI:15378"/>
        <dbReference type="ChEBI" id="CHEBI:16042"/>
        <dbReference type="ChEBI" id="CHEBI:17792"/>
        <dbReference type="ChEBI" id="CHEBI:57925"/>
        <dbReference type="ChEBI" id="CHEBI:90779"/>
        <dbReference type="EC" id="2.5.1.18"/>
    </reaction>
</comment>
<evidence type="ECO:0000256" key="2">
    <source>
        <dbReference type="ARBA" id="ARBA00004514"/>
    </source>
</evidence>
<evidence type="ECO:0000256" key="3">
    <source>
        <dbReference type="ARBA" id="ARBA00004622"/>
    </source>
</evidence>
<comment type="function">
    <text evidence="1 16">Participates in electron transfer between P700 and the cytochrome b6-f complex in photosystem I.</text>
</comment>
<keyword evidence="7" id="KW-0963">Cytoplasm</keyword>
<dbReference type="InterPro" id="IPR028871">
    <property type="entry name" value="BlueCu_1_BS"/>
</dbReference>
<dbReference type="SUPFAM" id="SSF47616">
    <property type="entry name" value="GST C-terminal domain-like"/>
    <property type="match status" value="1"/>
</dbReference>
<dbReference type="PROSITE" id="PS50404">
    <property type="entry name" value="GST_NTER"/>
    <property type="match status" value="1"/>
</dbReference>
<organism evidence="19 20">
    <name type="scientific">Senna tora</name>
    <dbReference type="NCBI Taxonomy" id="362788"/>
    <lineage>
        <taxon>Eukaryota</taxon>
        <taxon>Viridiplantae</taxon>
        <taxon>Streptophyta</taxon>
        <taxon>Embryophyta</taxon>
        <taxon>Tracheophyta</taxon>
        <taxon>Spermatophyta</taxon>
        <taxon>Magnoliopsida</taxon>
        <taxon>eudicotyledons</taxon>
        <taxon>Gunneridae</taxon>
        <taxon>Pentapetalae</taxon>
        <taxon>rosids</taxon>
        <taxon>fabids</taxon>
        <taxon>Fabales</taxon>
        <taxon>Fabaceae</taxon>
        <taxon>Caesalpinioideae</taxon>
        <taxon>Cassia clade</taxon>
        <taxon>Senna</taxon>
    </lineage>
</organism>
<reference evidence="19" key="1">
    <citation type="submission" date="2020-09" db="EMBL/GenBank/DDBJ databases">
        <title>Genome-Enabled Discovery of Anthraquinone Biosynthesis in Senna tora.</title>
        <authorList>
            <person name="Kang S.-H."/>
            <person name="Pandey R.P."/>
            <person name="Lee C.-M."/>
            <person name="Sim J.-S."/>
            <person name="Jeong J.-T."/>
            <person name="Choi B.-S."/>
            <person name="Jung M."/>
            <person name="Ginzburg D."/>
            <person name="Zhao K."/>
            <person name="Won S.Y."/>
            <person name="Oh T.-J."/>
            <person name="Yu Y."/>
            <person name="Kim N.-H."/>
            <person name="Lee O.R."/>
            <person name="Lee T.-H."/>
            <person name="Bashyal P."/>
            <person name="Kim T.-S."/>
            <person name="Lee W.-H."/>
            <person name="Kawkins C."/>
            <person name="Kim C.-K."/>
            <person name="Kim J.S."/>
            <person name="Ahn B.O."/>
            <person name="Rhee S.Y."/>
            <person name="Sohng J.K."/>
        </authorList>
    </citation>
    <scope>NUCLEOTIDE SEQUENCE</scope>
    <source>
        <tissue evidence="19">Leaf</tissue>
    </source>
</reference>
<comment type="caution">
    <text evidence="19">The sequence shown here is derived from an EMBL/GenBank/DDBJ whole genome shotgun (WGS) entry which is preliminary data.</text>
</comment>
<dbReference type="PROSITE" id="PS00196">
    <property type="entry name" value="COPPER_BLUE"/>
    <property type="match status" value="1"/>
</dbReference>
<evidence type="ECO:0000259" key="18">
    <source>
        <dbReference type="PROSITE" id="PS50405"/>
    </source>
</evidence>
<feature type="binding site" evidence="15">
    <location>
        <position position="341"/>
    </location>
    <ligand>
        <name>Cu cation</name>
        <dbReference type="ChEBI" id="CHEBI:23378"/>
    </ligand>
</feature>
<dbReference type="InterPro" id="IPR000923">
    <property type="entry name" value="BlueCu_1"/>
</dbReference>
<evidence type="ECO:0000256" key="4">
    <source>
        <dbReference type="ARBA" id="ARBA00005338"/>
    </source>
</evidence>
<dbReference type="GO" id="GO:0009055">
    <property type="term" value="F:electron transfer activity"/>
    <property type="evidence" value="ECO:0007669"/>
    <property type="project" value="UniProtKB-UniRule"/>
</dbReference>
<dbReference type="GO" id="GO:0009535">
    <property type="term" value="C:chloroplast thylakoid membrane"/>
    <property type="evidence" value="ECO:0007669"/>
    <property type="project" value="UniProtKB-SubCell"/>
</dbReference>
<evidence type="ECO:0000256" key="7">
    <source>
        <dbReference type="ARBA" id="ARBA00022490"/>
    </source>
</evidence>
<dbReference type="InterPro" id="IPR010987">
    <property type="entry name" value="Glutathione-S-Trfase_C-like"/>
</dbReference>
<feature type="binding site" evidence="15">
    <location>
        <position position="349"/>
    </location>
    <ligand>
        <name>Cu cation</name>
        <dbReference type="ChEBI" id="CHEBI:23378"/>
    </ligand>
</feature>
<keyword evidence="9 19" id="KW-0808">Transferase</keyword>
<dbReference type="Gene3D" id="2.60.40.420">
    <property type="entry name" value="Cupredoxins - blue copper proteins"/>
    <property type="match status" value="1"/>
</dbReference>
<dbReference type="SFLD" id="SFLDG00358">
    <property type="entry name" value="Main_(cytGST)"/>
    <property type="match status" value="1"/>
</dbReference>
<dbReference type="EMBL" id="JAAIUW010000005">
    <property type="protein sequence ID" value="KAF7829520.1"/>
    <property type="molecule type" value="Genomic_DNA"/>
</dbReference>
<dbReference type="PANTHER" id="PTHR43900">
    <property type="entry name" value="GLUTATHIONE S-TRANSFERASE RHO"/>
    <property type="match status" value="1"/>
</dbReference>
<evidence type="ECO:0000313" key="20">
    <source>
        <dbReference type="Proteomes" id="UP000634136"/>
    </source>
</evidence>
<evidence type="ECO:0000256" key="10">
    <source>
        <dbReference type="ARBA" id="ARBA00022723"/>
    </source>
</evidence>
<dbReference type="GO" id="GO:0005829">
    <property type="term" value="C:cytosol"/>
    <property type="evidence" value="ECO:0007669"/>
    <property type="project" value="UniProtKB-SubCell"/>
</dbReference>
<keyword evidence="16" id="KW-0472">Membrane</keyword>
<evidence type="ECO:0000256" key="11">
    <source>
        <dbReference type="ARBA" id="ARBA00022982"/>
    </source>
</evidence>
<evidence type="ECO:0000256" key="8">
    <source>
        <dbReference type="ARBA" id="ARBA00022575"/>
    </source>
</evidence>
<dbReference type="Pfam" id="PF00043">
    <property type="entry name" value="GST_C"/>
    <property type="match status" value="1"/>
</dbReference>
<comment type="similarity">
    <text evidence="4 16">Belongs to the plastocyanin family.</text>
</comment>
<accession>A0A834WN38</accession>
<dbReference type="CDD" id="cd04219">
    <property type="entry name" value="Plastocyanin"/>
    <property type="match status" value="1"/>
</dbReference>
<name>A0A834WN38_9FABA</name>
<dbReference type="Pfam" id="PF02798">
    <property type="entry name" value="GST_N"/>
    <property type="match status" value="1"/>
</dbReference>
<dbReference type="PRINTS" id="PR00156">
    <property type="entry name" value="COPPERBLUE"/>
</dbReference>
<dbReference type="FunFam" id="1.20.1050.10:FF:000004">
    <property type="entry name" value="Glutathione S-transferase F2"/>
    <property type="match status" value="1"/>
</dbReference>
<protein>
    <recommendedName>
        <fullName evidence="16">Plastocyanin</fullName>
    </recommendedName>
</protein>
<dbReference type="SUPFAM" id="SSF49503">
    <property type="entry name" value="Cupredoxins"/>
    <property type="match status" value="1"/>
</dbReference>
<dbReference type="InterPro" id="IPR002387">
    <property type="entry name" value="Plastocyanin"/>
</dbReference>
<dbReference type="InterPro" id="IPR040079">
    <property type="entry name" value="Glutathione_S-Trfase"/>
</dbReference>
<gene>
    <name evidence="19" type="ORF">G2W53_011853</name>
</gene>
<comment type="cofactor">
    <cofactor evidence="15">
        <name>Cu(2+)</name>
        <dbReference type="ChEBI" id="CHEBI:29036"/>
    </cofactor>
    <text evidence="15">The crystal structure with reduced Cu(1+) has also been determined.</text>
</comment>
<dbReference type="GO" id="GO:0043295">
    <property type="term" value="F:glutathione binding"/>
    <property type="evidence" value="ECO:0007669"/>
    <property type="project" value="TreeGrafter"/>
</dbReference>
<comment type="subcellular location">
    <subcellularLocation>
        <location evidence="2">Cytoplasm</location>
        <location evidence="2">Cytosol</location>
    </subcellularLocation>
    <subcellularLocation>
        <location evidence="3 16">Plastid</location>
        <location evidence="3 16">Chloroplast thylakoid membrane</location>
        <topology evidence="3 16">Peripheral membrane protein</topology>
        <orientation evidence="3 16">Lumenal side</orientation>
    </subcellularLocation>
</comment>
<comment type="similarity">
    <text evidence="5">Belongs to the GST superfamily. Phi family.</text>
</comment>
<evidence type="ECO:0000256" key="5">
    <source>
        <dbReference type="ARBA" id="ARBA00010128"/>
    </source>
</evidence>
<evidence type="ECO:0000313" key="19">
    <source>
        <dbReference type="EMBL" id="KAF7829520.1"/>
    </source>
</evidence>
<feature type="binding site" evidence="15">
    <location>
        <position position="294"/>
    </location>
    <ligand>
        <name>Cu cation</name>
        <dbReference type="ChEBI" id="CHEBI:23378"/>
    </ligand>
</feature>
<keyword evidence="13 16" id="KW-0793">Thylakoid</keyword>
<dbReference type="InterPro" id="IPR004045">
    <property type="entry name" value="Glutathione_S-Trfase_N"/>
</dbReference>
<dbReference type="GO" id="GO:0009407">
    <property type="term" value="P:toxin catabolic process"/>
    <property type="evidence" value="ECO:0007669"/>
    <property type="project" value="UniProtKB-ARBA"/>
</dbReference>
<dbReference type="OrthoDB" id="422574at2759"/>
<dbReference type="PRINTS" id="PR00157">
    <property type="entry name" value="PLASTOCYANIN"/>
</dbReference>
<feature type="domain" description="GST N-terminal" evidence="17">
    <location>
        <begin position="3"/>
        <end position="67"/>
    </location>
</feature>
<evidence type="ECO:0000256" key="13">
    <source>
        <dbReference type="ARBA" id="ARBA00023078"/>
    </source>
</evidence>
<dbReference type="GO" id="GO:0006749">
    <property type="term" value="P:glutathione metabolic process"/>
    <property type="evidence" value="ECO:0007669"/>
    <property type="project" value="TreeGrafter"/>
</dbReference>
<dbReference type="GO" id="GO:0004364">
    <property type="term" value="F:glutathione transferase activity"/>
    <property type="evidence" value="ECO:0007669"/>
    <property type="project" value="UniProtKB-EC"/>
</dbReference>
<evidence type="ECO:0000259" key="17">
    <source>
        <dbReference type="PROSITE" id="PS50404"/>
    </source>
</evidence>
<dbReference type="InterPro" id="IPR004046">
    <property type="entry name" value="GST_C"/>
</dbReference>